<keyword evidence="1" id="KW-1133">Transmembrane helix</keyword>
<evidence type="ECO:0000313" key="2">
    <source>
        <dbReference type="EMBL" id="RKQ87088.1"/>
    </source>
</evidence>
<feature type="transmembrane region" description="Helical" evidence="1">
    <location>
        <begin position="94"/>
        <end position="111"/>
    </location>
</feature>
<reference evidence="2 3" key="1">
    <citation type="submission" date="2018-10" db="EMBL/GenBank/DDBJ databases">
        <title>Genomic Encyclopedia of Archaeal and Bacterial Type Strains, Phase II (KMG-II): from individual species to whole genera.</title>
        <authorList>
            <person name="Goeker M."/>
        </authorList>
    </citation>
    <scope>NUCLEOTIDE SEQUENCE [LARGE SCALE GENOMIC DNA]</scope>
    <source>
        <strain evidence="2 3">DSM 14954</strain>
    </source>
</reference>
<protein>
    <recommendedName>
        <fullName evidence="4">Fenitrothion hydrolase</fullName>
    </recommendedName>
</protein>
<feature type="transmembrane region" description="Helical" evidence="1">
    <location>
        <begin position="63"/>
        <end position="82"/>
    </location>
</feature>
<dbReference type="AlphaFoldDB" id="A0A660L0X5"/>
<feature type="transmembrane region" description="Helical" evidence="1">
    <location>
        <begin position="20"/>
        <end position="42"/>
    </location>
</feature>
<gene>
    <name evidence="2" type="ORF">C8N24_5108</name>
</gene>
<feature type="transmembrane region" description="Helical" evidence="1">
    <location>
        <begin position="175"/>
        <end position="193"/>
    </location>
</feature>
<proteinExistence type="predicted"/>
<comment type="caution">
    <text evidence="2">The sequence shown here is derived from an EMBL/GenBank/DDBJ whole genome shotgun (WGS) entry which is preliminary data.</text>
</comment>
<sequence length="431" mass="44380">MRPLLAHGIAAGADVPIPLTVALAAAAGVLVLSFAFLAAGWTRPRLRHAAALPDTALPRWSDALLGTLGVTAFAAVAYAGLAGTTLPNENLAPTAVYVGFWVGVPFASLLLGDVFRHVSPWRAVGRAAGALAARAGLASRPAPYPERLGRVPAAVGLFAFAVCELCWARAGEPRPLAILMLVYFVVMLVGMSLYGVEPWVRNADAFGVLFALLGSLSPLRGRRFAHSGTALGGTIALLLVAIGSTAFDGAREAAAFKRIAHALEDAGTHLGLSAEAALDTGRVAGLALCVVLVLAIWAAGVAPARRHARAFAHTLIPIAAGYLVAHYFSLAVVGGQALWPLANDPLGRGADLFGGAASEVDYAALSATTIWWVQIGALVAGHVAALVLAHDRALEVYGSARAAARSQLAMLGLMVVFTCTGLWLLSTGFSA</sequence>
<name>A0A660L0X5_9ACTN</name>
<feature type="transmembrane region" description="Helical" evidence="1">
    <location>
        <begin position="369"/>
        <end position="388"/>
    </location>
</feature>
<keyword evidence="1" id="KW-0472">Membrane</keyword>
<evidence type="ECO:0000313" key="3">
    <source>
        <dbReference type="Proteomes" id="UP000278962"/>
    </source>
</evidence>
<dbReference type="OrthoDB" id="8168962at2"/>
<evidence type="ECO:0008006" key="4">
    <source>
        <dbReference type="Google" id="ProtNLM"/>
    </source>
</evidence>
<dbReference type="Proteomes" id="UP000278962">
    <property type="component" value="Unassembled WGS sequence"/>
</dbReference>
<evidence type="ECO:0000256" key="1">
    <source>
        <dbReference type="SAM" id="Phobius"/>
    </source>
</evidence>
<keyword evidence="3" id="KW-1185">Reference proteome</keyword>
<feature type="transmembrane region" description="Helical" evidence="1">
    <location>
        <begin position="314"/>
        <end position="339"/>
    </location>
</feature>
<keyword evidence="1" id="KW-0812">Transmembrane</keyword>
<dbReference type="EMBL" id="RBIL01000002">
    <property type="protein sequence ID" value="RKQ87088.1"/>
    <property type="molecule type" value="Genomic_DNA"/>
</dbReference>
<feature type="transmembrane region" description="Helical" evidence="1">
    <location>
        <begin position="199"/>
        <end position="216"/>
    </location>
</feature>
<feature type="transmembrane region" description="Helical" evidence="1">
    <location>
        <begin position="228"/>
        <end position="247"/>
    </location>
</feature>
<dbReference type="RefSeq" id="WP_121255358.1">
    <property type="nucleotide sequence ID" value="NZ_RBIL01000002.1"/>
</dbReference>
<accession>A0A660L0X5</accession>
<feature type="transmembrane region" description="Helical" evidence="1">
    <location>
        <begin position="408"/>
        <end position="426"/>
    </location>
</feature>
<organism evidence="2 3">
    <name type="scientific">Solirubrobacter pauli</name>
    <dbReference type="NCBI Taxonomy" id="166793"/>
    <lineage>
        <taxon>Bacteria</taxon>
        <taxon>Bacillati</taxon>
        <taxon>Actinomycetota</taxon>
        <taxon>Thermoleophilia</taxon>
        <taxon>Solirubrobacterales</taxon>
        <taxon>Solirubrobacteraceae</taxon>
        <taxon>Solirubrobacter</taxon>
    </lineage>
</organism>
<feature type="transmembrane region" description="Helical" evidence="1">
    <location>
        <begin position="283"/>
        <end position="302"/>
    </location>
</feature>